<evidence type="ECO:0000313" key="12">
    <source>
        <dbReference type="EMBL" id="RBI68596.1"/>
    </source>
</evidence>
<evidence type="ECO:0000256" key="7">
    <source>
        <dbReference type="ARBA" id="ARBA00022430"/>
    </source>
</evidence>
<dbReference type="Proteomes" id="UP000252204">
    <property type="component" value="Unassembled WGS sequence"/>
</dbReference>
<keyword evidence="7" id="KW-0432">Leucine biosynthesis</keyword>
<evidence type="ECO:0000256" key="10">
    <source>
        <dbReference type="ARBA" id="ARBA00023304"/>
    </source>
</evidence>
<dbReference type="EC" id="4.2.1.33" evidence="6"/>
<evidence type="ECO:0000313" key="13">
    <source>
        <dbReference type="Proteomes" id="UP000252204"/>
    </source>
</evidence>
<evidence type="ECO:0000256" key="2">
    <source>
        <dbReference type="ARBA" id="ARBA00002695"/>
    </source>
</evidence>
<dbReference type="GO" id="GO:0009316">
    <property type="term" value="C:3-isopropylmalate dehydratase complex"/>
    <property type="evidence" value="ECO:0007669"/>
    <property type="project" value="InterPro"/>
</dbReference>
<dbReference type="UniPathway" id="UPA00048">
    <property type="reaction ID" value="UER00071"/>
</dbReference>
<evidence type="ECO:0000259" key="11">
    <source>
        <dbReference type="Pfam" id="PF00694"/>
    </source>
</evidence>
<evidence type="ECO:0000256" key="6">
    <source>
        <dbReference type="ARBA" id="ARBA00011998"/>
    </source>
</evidence>
<comment type="function">
    <text evidence="2">Catalyzes the isomerization between 2-isopropylmalate and 3-isopropylmalate, via the formation of 2-isopropylmaleate.</text>
</comment>
<dbReference type="RefSeq" id="WP_113268568.1">
    <property type="nucleotide sequence ID" value="NZ_QNTU01000002.1"/>
</dbReference>
<dbReference type="InterPro" id="IPR000573">
    <property type="entry name" value="AconitaseA/IPMdHydase_ssu_swvl"/>
</dbReference>
<dbReference type="GO" id="GO:0003861">
    <property type="term" value="F:3-isopropylmalate dehydratase activity"/>
    <property type="evidence" value="ECO:0007669"/>
    <property type="project" value="UniProtKB-EC"/>
</dbReference>
<dbReference type="GO" id="GO:0009098">
    <property type="term" value="P:L-leucine biosynthetic process"/>
    <property type="evidence" value="ECO:0007669"/>
    <property type="project" value="UniProtKB-UniPathway"/>
</dbReference>
<evidence type="ECO:0000256" key="8">
    <source>
        <dbReference type="ARBA" id="ARBA00022605"/>
    </source>
</evidence>
<comment type="caution">
    <text evidence="12">The sequence shown here is derived from an EMBL/GenBank/DDBJ whole genome shotgun (WGS) entry which is preliminary data.</text>
</comment>
<evidence type="ECO:0000256" key="4">
    <source>
        <dbReference type="ARBA" id="ARBA00009845"/>
    </source>
</evidence>
<protein>
    <recommendedName>
        <fullName evidence="6">3-isopropylmalate dehydratase</fullName>
        <ecNumber evidence="6">4.2.1.33</ecNumber>
    </recommendedName>
</protein>
<evidence type="ECO:0000256" key="3">
    <source>
        <dbReference type="ARBA" id="ARBA00004729"/>
    </source>
</evidence>
<dbReference type="Pfam" id="PF00694">
    <property type="entry name" value="Aconitase_C"/>
    <property type="match status" value="1"/>
</dbReference>
<keyword evidence="10" id="KW-0100">Branched-chain amino acid biosynthesis</keyword>
<organism evidence="12 13">
    <name type="scientific">Vreelandella sulfidaeris</name>
    <dbReference type="NCBI Taxonomy" id="115553"/>
    <lineage>
        <taxon>Bacteria</taxon>
        <taxon>Pseudomonadati</taxon>
        <taxon>Pseudomonadota</taxon>
        <taxon>Gammaproteobacteria</taxon>
        <taxon>Oceanospirillales</taxon>
        <taxon>Halomonadaceae</taxon>
        <taxon>Vreelandella</taxon>
    </lineage>
</organism>
<dbReference type="InterPro" id="IPR004431">
    <property type="entry name" value="3-IsopropMal_deHydase_ssu"/>
</dbReference>
<dbReference type="NCBIfam" id="NF002458">
    <property type="entry name" value="PRK01641.1"/>
    <property type="match status" value="1"/>
</dbReference>
<dbReference type="AlphaFoldDB" id="A0A365TTC4"/>
<comment type="catalytic activity">
    <reaction evidence="1">
        <text>(2R,3S)-3-isopropylmalate = (2S)-2-isopropylmalate</text>
        <dbReference type="Rhea" id="RHEA:32287"/>
        <dbReference type="ChEBI" id="CHEBI:1178"/>
        <dbReference type="ChEBI" id="CHEBI:35121"/>
        <dbReference type="EC" id="4.2.1.33"/>
    </reaction>
</comment>
<dbReference type="InterPro" id="IPR015928">
    <property type="entry name" value="Aconitase/3IPM_dehydase_swvl"/>
</dbReference>
<feature type="domain" description="Aconitase A/isopropylmalate dehydratase small subunit swivel" evidence="11">
    <location>
        <begin position="12"/>
        <end position="121"/>
    </location>
</feature>
<reference evidence="13" key="1">
    <citation type="submission" date="2018-06" db="EMBL/GenBank/DDBJ databases">
        <title>Whole genome sequencing of four bacterial strains from South Shetland trench revealing bio-synthetic gene clusters.</title>
        <authorList>
            <person name="Abdel-Mageed W.M."/>
            <person name="Lehri B."/>
            <person name="Jarmusch S."/>
            <person name="Miranda K."/>
            <person name="Goodfellow M."/>
            <person name="Jaspars M."/>
            <person name="Karlyshev A.V."/>
        </authorList>
    </citation>
    <scope>NUCLEOTIDE SEQUENCE [LARGE SCALE GENOMIC DNA]</scope>
    <source>
        <strain evidence="13">SST4</strain>
    </source>
</reference>
<name>A0A365TTC4_9GAMM</name>
<dbReference type="InterPro" id="IPR050075">
    <property type="entry name" value="LeuD"/>
</dbReference>
<evidence type="ECO:0000256" key="9">
    <source>
        <dbReference type="ARBA" id="ARBA00023239"/>
    </source>
</evidence>
<dbReference type="InterPro" id="IPR033940">
    <property type="entry name" value="IPMI_Swivel"/>
</dbReference>
<sequence>MQPITLLDTLGVALAAANVDTDQLIPARFMKEPRSIGYGQFLLYDIRHDEQGIPDPEFILHRPHADSAEVMVSRRNFGAGSSREAAVYALVDYGFRCVVAPSFGDIFASNAVNNGLLPAVVEEDDTERLLAALGDAPAAIHVDLEKQVLRVAEVEVSFSISPVWRTKLLNGWDDIDMTRQHAETITDFTARYSAQFPWTAAQPPESTLISKG</sequence>
<dbReference type="PANTHER" id="PTHR43345">
    <property type="entry name" value="3-ISOPROPYLMALATE DEHYDRATASE SMALL SUBUNIT 2-RELATED-RELATED"/>
    <property type="match status" value="1"/>
</dbReference>
<comment type="similarity">
    <text evidence="4">Belongs to the LeuD family. LeuD type 1 subfamily.</text>
</comment>
<gene>
    <name evidence="12" type="primary">leuD</name>
    <name evidence="12" type="ORF">DQ400_04245</name>
</gene>
<dbReference type="SUPFAM" id="SSF52016">
    <property type="entry name" value="LeuD/IlvD-like"/>
    <property type="match status" value="1"/>
</dbReference>
<dbReference type="OrthoDB" id="9777465at2"/>
<dbReference type="CDD" id="cd01577">
    <property type="entry name" value="IPMI_Swivel"/>
    <property type="match status" value="1"/>
</dbReference>
<dbReference type="Gene3D" id="3.20.19.10">
    <property type="entry name" value="Aconitase, domain 4"/>
    <property type="match status" value="1"/>
</dbReference>
<keyword evidence="9 12" id="KW-0456">Lyase</keyword>
<evidence type="ECO:0000256" key="1">
    <source>
        <dbReference type="ARBA" id="ARBA00000491"/>
    </source>
</evidence>
<dbReference type="EMBL" id="QNTU01000002">
    <property type="protein sequence ID" value="RBI68596.1"/>
    <property type="molecule type" value="Genomic_DNA"/>
</dbReference>
<comment type="pathway">
    <text evidence="3">Amino-acid biosynthesis; L-leucine biosynthesis; L-leucine from 3-methyl-2-oxobutanoate: step 2/4.</text>
</comment>
<comment type="subunit">
    <text evidence="5">Heterodimer of LeuC and LeuD.</text>
</comment>
<accession>A0A365TTC4</accession>
<evidence type="ECO:0000256" key="5">
    <source>
        <dbReference type="ARBA" id="ARBA00011271"/>
    </source>
</evidence>
<keyword evidence="13" id="KW-1185">Reference proteome</keyword>
<dbReference type="PANTHER" id="PTHR43345:SF5">
    <property type="entry name" value="3-ISOPROPYLMALATE DEHYDRATASE SMALL SUBUNIT"/>
    <property type="match status" value="1"/>
</dbReference>
<dbReference type="NCBIfam" id="TIGR00171">
    <property type="entry name" value="leuD"/>
    <property type="match status" value="1"/>
</dbReference>
<proteinExistence type="inferred from homology"/>
<keyword evidence="8" id="KW-0028">Amino-acid biosynthesis</keyword>